<evidence type="ECO:0008006" key="4">
    <source>
        <dbReference type="Google" id="ProtNLM"/>
    </source>
</evidence>
<sequence length="177" mass="18590">MSEPLMPSYNPGASAEPSILAPVRPKQVRWAVLLIIAAAVFQIIAAVLGIVHTGSAEFRSQLTSQLAQQNIPDSGQDIVGISIGVALATIIVISALAVIVYVIIALFINKGAGWARITAAVLAAVSLFSLAGLTMPAAIFVVLQLLSGIAAVVLCFIKPGSQYFTDRKNFRLANKVH</sequence>
<dbReference type="RefSeq" id="WP_230067831.1">
    <property type="nucleotide sequence ID" value="NZ_BAABLL010000001.1"/>
</dbReference>
<gene>
    <name evidence="2" type="ORF">ACFOW9_02080</name>
</gene>
<dbReference type="Proteomes" id="UP001595773">
    <property type="component" value="Unassembled WGS sequence"/>
</dbReference>
<keyword evidence="1" id="KW-1133">Transmembrane helix</keyword>
<keyword evidence="1" id="KW-0472">Membrane</keyword>
<evidence type="ECO:0000313" key="3">
    <source>
        <dbReference type="Proteomes" id="UP001595773"/>
    </source>
</evidence>
<protein>
    <recommendedName>
        <fullName evidence="4">DUF4064 domain-containing protein</fullName>
    </recommendedName>
</protein>
<keyword evidence="3" id="KW-1185">Reference proteome</keyword>
<keyword evidence="1" id="KW-0812">Transmembrane</keyword>
<dbReference type="EMBL" id="JBHSCQ010000004">
    <property type="protein sequence ID" value="MFC4264386.1"/>
    <property type="molecule type" value="Genomic_DNA"/>
</dbReference>
<feature type="transmembrane region" description="Helical" evidence="1">
    <location>
        <begin position="114"/>
        <end position="131"/>
    </location>
</feature>
<evidence type="ECO:0000256" key="1">
    <source>
        <dbReference type="SAM" id="Phobius"/>
    </source>
</evidence>
<name>A0ABV8QWZ6_9MICC</name>
<comment type="caution">
    <text evidence="2">The sequence shown here is derived from an EMBL/GenBank/DDBJ whole genome shotgun (WGS) entry which is preliminary data.</text>
</comment>
<feature type="transmembrane region" description="Helical" evidence="1">
    <location>
        <begin position="30"/>
        <end position="51"/>
    </location>
</feature>
<reference evidence="3" key="1">
    <citation type="journal article" date="2019" name="Int. J. Syst. Evol. Microbiol.">
        <title>The Global Catalogue of Microorganisms (GCM) 10K type strain sequencing project: providing services to taxonomists for standard genome sequencing and annotation.</title>
        <authorList>
            <consortium name="The Broad Institute Genomics Platform"/>
            <consortium name="The Broad Institute Genome Sequencing Center for Infectious Disease"/>
            <person name="Wu L."/>
            <person name="Ma J."/>
        </authorList>
    </citation>
    <scope>NUCLEOTIDE SEQUENCE [LARGE SCALE GENOMIC DNA]</scope>
    <source>
        <strain evidence="3">CGMCC 1.10698</strain>
    </source>
</reference>
<feature type="transmembrane region" description="Helical" evidence="1">
    <location>
        <begin position="137"/>
        <end position="157"/>
    </location>
</feature>
<organism evidence="2 3">
    <name type="scientific">Arthrobacter cryoconiti</name>
    <dbReference type="NCBI Taxonomy" id="748907"/>
    <lineage>
        <taxon>Bacteria</taxon>
        <taxon>Bacillati</taxon>
        <taxon>Actinomycetota</taxon>
        <taxon>Actinomycetes</taxon>
        <taxon>Micrococcales</taxon>
        <taxon>Micrococcaceae</taxon>
        <taxon>Arthrobacter</taxon>
    </lineage>
</organism>
<proteinExistence type="predicted"/>
<accession>A0ABV8QWZ6</accession>
<feature type="transmembrane region" description="Helical" evidence="1">
    <location>
        <begin position="78"/>
        <end position="107"/>
    </location>
</feature>
<evidence type="ECO:0000313" key="2">
    <source>
        <dbReference type="EMBL" id="MFC4264386.1"/>
    </source>
</evidence>